<dbReference type="AlphaFoldDB" id="A0A168AG39"/>
<keyword evidence="2 4" id="KW-0863">Zinc-finger</keyword>
<feature type="compositionally biased region" description="Acidic residues" evidence="5">
    <location>
        <begin position="1004"/>
        <end position="1022"/>
    </location>
</feature>
<organism evidence="7 8">
    <name type="scientific">Niveomyces insectorum RCEF 264</name>
    <dbReference type="NCBI Taxonomy" id="1081102"/>
    <lineage>
        <taxon>Eukaryota</taxon>
        <taxon>Fungi</taxon>
        <taxon>Dikarya</taxon>
        <taxon>Ascomycota</taxon>
        <taxon>Pezizomycotina</taxon>
        <taxon>Sordariomycetes</taxon>
        <taxon>Hypocreomycetidae</taxon>
        <taxon>Hypocreales</taxon>
        <taxon>Cordycipitaceae</taxon>
        <taxon>Niveomyces</taxon>
    </lineage>
</organism>
<dbReference type="SMART" id="SM00291">
    <property type="entry name" value="ZnF_ZZ"/>
    <property type="match status" value="4"/>
</dbReference>
<dbReference type="SUPFAM" id="SSF57850">
    <property type="entry name" value="RING/U-box"/>
    <property type="match status" value="4"/>
</dbReference>
<feature type="domain" description="ZZ-type" evidence="6">
    <location>
        <begin position="637"/>
        <end position="693"/>
    </location>
</feature>
<keyword evidence="3" id="KW-0862">Zinc</keyword>
<dbReference type="Proteomes" id="UP000076874">
    <property type="component" value="Unassembled WGS sequence"/>
</dbReference>
<evidence type="ECO:0000313" key="8">
    <source>
        <dbReference type="Proteomes" id="UP000076874"/>
    </source>
</evidence>
<protein>
    <submittedName>
        <fullName evidence="7">Zz type zinc finger domain containing protein</fullName>
    </submittedName>
</protein>
<gene>
    <name evidence="7" type="ORF">SPI_00888</name>
</gene>
<dbReference type="InterPro" id="IPR043145">
    <property type="entry name" value="Znf_ZZ_sf"/>
</dbReference>
<name>A0A168AG39_9HYPO</name>
<dbReference type="CDD" id="cd02340">
    <property type="entry name" value="ZZ_NBR1_like"/>
    <property type="match status" value="2"/>
</dbReference>
<dbReference type="PROSITE" id="PS01357">
    <property type="entry name" value="ZF_ZZ_1"/>
    <property type="match status" value="1"/>
</dbReference>
<comment type="caution">
    <text evidence="7">The sequence shown here is derived from an EMBL/GenBank/DDBJ whole genome shotgun (WGS) entry which is preliminary data.</text>
</comment>
<feature type="compositionally biased region" description="Basic and acidic residues" evidence="5">
    <location>
        <begin position="431"/>
        <end position="445"/>
    </location>
</feature>
<proteinExistence type="predicted"/>
<dbReference type="OrthoDB" id="661148at2759"/>
<dbReference type="Pfam" id="PF00569">
    <property type="entry name" value="ZZ"/>
    <property type="match status" value="2"/>
</dbReference>
<evidence type="ECO:0000256" key="5">
    <source>
        <dbReference type="SAM" id="MobiDB-lite"/>
    </source>
</evidence>
<dbReference type="InterPro" id="IPR013783">
    <property type="entry name" value="Ig-like_fold"/>
</dbReference>
<feature type="region of interest" description="Disordered" evidence="5">
    <location>
        <begin position="930"/>
        <end position="1022"/>
    </location>
</feature>
<feature type="region of interest" description="Disordered" evidence="5">
    <location>
        <begin position="242"/>
        <end position="335"/>
    </location>
</feature>
<dbReference type="CDD" id="cd02341">
    <property type="entry name" value="ZZ_ZZZ3"/>
    <property type="match status" value="1"/>
</dbReference>
<dbReference type="STRING" id="1081102.A0A168AG39"/>
<sequence>MASSMPTPASSETPITLKINHAGMAKKIKLPLRDLVASSLEDKLRDVLFISSSTDCHFERYSDSAGKYIVLDRNNPSVYKQLYRAAKAKQKLKLRVVFPEPAATATTANNTELESEDDVPKAGPRPVTIEEVPESFPVAEPKEPAKPAATKPVIVSSNMARAAAADDDAFFSQFPSIPGHYPYAFPPQLSSFLPDENAYEKDLDEHLQATLKNMARNHELLERDIARLGASVADMGRKSELAAPYKPSSSPAPSSASYNVEAPVDGTNTTANTKTSASEPEPSPALPAAPQPIPVVECTRRAWKNPSPTPSVSEPTKGSTPTNAANGDSRPAPGWSATSAFRRGFSVCCNACERHIPDTHYHCSTCEEGDYDLCEQCVEMGISCYNPDHWLIKRSIKDGAIIKSTTERLPPKPKAPKSAAAAVGPTPIVPGKDDASSEEKAKENKPTATLSGTTGFYHALPGYTSAYTTLPSRSRSSLNAAKTSLAQVLQPTVQYQIRTCNNCIRELPEVEFLHCATCRDFDLCKACFTENEHGHHPKHPFVPAVEGAELPWSVTHRLAAGRGERHNAVCDGCETFITGIRHKCMNCPDWDYCTDCVRNADFIHPDHRFVPIYENLVSGAAGALKSAPQPVHEGIYCDGPHCVSGGRYSAPIIGDRYKCAVCSNKDFCANCEASPANTHNKTHPLIKFRTPVRHVSVTTTGEHDNGQQMPLMGDRRPVFVCSRSAGSSSAAAAANAGIHLNEVQTVVDVKPTTSAPSPAPVATKPEPKQEPEEVPLLAETVVEPTEPVGPTAPSVPAEPAAEELSAMFERDTVADGTILPPNHVFEQSWVLRNTGSVAWPAGCCVSFVSGDYMGHVDPNHPAGIQELVSASESTICYEPLAPGAEFPFTVLLRTPSRLGTAVSYWRLTTRSGVKFGDRLWCDVNVQPKKEEEAPAAKEIASPERAVGKDAAEENASTGCEEPLQAVKGSQMIFPKLEKESPTASIHEPEATSESNQVEVVPAEDQSDFGEWADDDSEDGFQTDEEYDILDASDEEYLEEQQAKVHKK</sequence>
<feature type="compositionally biased region" description="Low complexity" evidence="5">
    <location>
        <begin position="751"/>
        <end position="764"/>
    </location>
</feature>
<feature type="compositionally biased region" description="Pro residues" evidence="5">
    <location>
        <begin position="281"/>
        <end position="293"/>
    </location>
</feature>
<dbReference type="EMBL" id="AZHD01000001">
    <property type="protein sequence ID" value="OAA68693.1"/>
    <property type="molecule type" value="Genomic_DNA"/>
</dbReference>
<evidence type="ECO:0000256" key="2">
    <source>
        <dbReference type="ARBA" id="ARBA00022771"/>
    </source>
</evidence>
<feature type="compositionally biased region" description="Low complexity" evidence="5">
    <location>
        <begin position="267"/>
        <end position="280"/>
    </location>
</feature>
<feature type="compositionally biased region" description="Polar residues" evidence="5">
    <location>
        <begin position="310"/>
        <end position="326"/>
    </location>
</feature>
<dbReference type="InterPro" id="IPR032350">
    <property type="entry name" value="Nbr1_FW"/>
</dbReference>
<dbReference type="PROSITE" id="PS50135">
    <property type="entry name" value="ZF_ZZ_2"/>
    <property type="match status" value="1"/>
</dbReference>
<evidence type="ECO:0000256" key="3">
    <source>
        <dbReference type="ARBA" id="ARBA00022833"/>
    </source>
</evidence>
<accession>A0A168AG39</accession>
<evidence type="ECO:0000256" key="4">
    <source>
        <dbReference type="PROSITE-ProRule" id="PRU00228"/>
    </source>
</evidence>
<evidence type="ECO:0000313" key="7">
    <source>
        <dbReference type="EMBL" id="OAA68693.1"/>
    </source>
</evidence>
<dbReference type="PANTHER" id="PTHR20930:SF0">
    <property type="entry name" value="PROTEIN ILRUN"/>
    <property type="match status" value="1"/>
</dbReference>
<dbReference type="GO" id="GO:0008270">
    <property type="term" value="F:zinc ion binding"/>
    <property type="evidence" value="ECO:0007669"/>
    <property type="project" value="UniProtKB-KW"/>
</dbReference>
<dbReference type="Gene3D" id="2.60.40.10">
    <property type="entry name" value="Immunoglobulins"/>
    <property type="match status" value="1"/>
</dbReference>
<keyword evidence="8" id="KW-1185">Reference proteome</keyword>
<feature type="region of interest" description="Disordered" evidence="5">
    <location>
        <begin position="406"/>
        <end position="448"/>
    </location>
</feature>
<dbReference type="InterPro" id="IPR041981">
    <property type="entry name" value="ZZZ3_ZZ"/>
</dbReference>
<reference evidence="7 8" key="1">
    <citation type="journal article" date="2016" name="Genome Biol. Evol.">
        <title>Divergent and convergent evolution of fungal pathogenicity.</title>
        <authorList>
            <person name="Shang Y."/>
            <person name="Xiao G."/>
            <person name="Zheng P."/>
            <person name="Cen K."/>
            <person name="Zhan S."/>
            <person name="Wang C."/>
        </authorList>
    </citation>
    <scope>NUCLEOTIDE SEQUENCE [LARGE SCALE GENOMIC DNA]</scope>
    <source>
        <strain evidence="7 8">RCEF 264</strain>
    </source>
</reference>
<dbReference type="CDD" id="cd02249">
    <property type="entry name" value="ZZ"/>
    <property type="match status" value="1"/>
</dbReference>
<dbReference type="Gene3D" id="3.30.60.90">
    <property type="match status" value="4"/>
</dbReference>
<dbReference type="Pfam" id="PF16158">
    <property type="entry name" value="N_BRCA1_IG"/>
    <property type="match status" value="1"/>
</dbReference>
<feature type="compositionally biased region" description="Low complexity" evidence="5">
    <location>
        <begin position="242"/>
        <end position="258"/>
    </location>
</feature>
<dbReference type="CDD" id="cd14947">
    <property type="entry name" value="NBR1_like"/>
    <property type="match status" value="1"/>
</dbReference>
<dbReference type="PANTHER" id="PTHR20930">
    <property type="entry name" value="OVARIAN CARCINOMA ANTIGEN CA125-RELATED"/>
    <property type="match status" value="1"/>
</dbReference>
<evidence type="ECO:0000259" key="6">
    <source>
        <dbReference type="PROSITE" id="PS50135"/>
    </source>
</evidence>
<keyword evidence="1" id="KW-0479">Metal-binding</keyword>
<dbReference type="InterPro" id="IPR000433">
    <property type="entry name" value="Znf_ZZ"/>
</dbReference>
<evidence type="ECO:0000256" key="1">
    <source>
        <dbReference type="ARBA" id="ARBA00022723"/>
    </source>
</evidence>
<feature type="region of interest" description="Disordered" evidence="5">
    <location>
        <begin position="105"/>
        <end position="127"/>
    </location>
</feature>
<feature type="region of interest" description="Disordered" evidence="5">
    <location>
        <begin position="751"/>
        <end position="773"/>
    </location>
</feature>